<feature type="compositionally biased region" description="Low complexity" evidence="1">
    <location>
        <begin position="22"/>
        <end position="33"/>
    </location>
</feature>
<dbReference type="Proteomes" id="UP000694300">
    <property type="component" value="Unassembled WGS sequence"/>
</dbReference>
<protein>
    <submittedName>
        <fullName evidence="2">Uncharacterized protein</fullName>
    </submittedName>
</protein>
<feature type="compositionally biased region" description="Acidic residues" evidence="1">
    <location>
        <begin position="214"/>
        <end position="230"/>
    </location>
</feature>
<feature type="region of interest" description="Disordered" evidence="1">
    <location>
        <begin position="408"/>
        <end position="436"/>
    </location>
</feature>
<sequence>MCQRPVQDAPSSPRTAVGAGPGRSPAQAAASRSRPPRGRAARKVENRPRERTIRRDVARRLARALASGRRRAAERVAGNGYAPHPGWRNFIDAGWRVVLDQLEALRRVDALVAEQGWRSDKRAAWSAILHQLVRGMDWQTGLVAALTAQRLGAAGDRATRTVSRVIAWARDVGLLVVIEHGASAAFLGTEHGRTPTYALVTNAPLPHVLNLDESTDAESDTSSDLLEPENGDPSLGTFPFKPLTEKRLERRPPAPPSWPVHGVPKSAPDRSSANRLVFQRLGLDGGGVSGVPLWRTRALLRRWWDAGVCPKGLLWAIEHHPDRPDHHRGDAFRGARDPLRVLAARLRPWDGRLHELPADVAGFPADYREQHARQLADRIAAAAARPAPAPIPTRTPAQVAARAAFAADQAAKKARRRAAGASGGSTPNGESRPSAG</sequence>
<dbReference type="EMBL" id="JADQDF010000002">
    <property type="protein sequence ID" value="MBW0132465.1"/>
    <property type="molecule type" value="Genomic_DNA"/>
</dbReference>
<dbReference type="RefSeq" id="WP_218596583.1">
    <property type="nucleotide sequence ID" value="NZ_JADQDE010000015.1"/>
</dbReference>
<name>A0ABS6UJQ2_9PSEU</name>
<keyword evidence="3" id="KW-1185">Reference proteome</keyword>
<feature type="compositionally biased region" description="Polar residues" evidence="1">
    <location>
        <begin position="424"/>
        <end position="436"/>
    </location>
</feature>
<evidence type="ECO:0000313" key="2">
    <source>
        <dbReference type="EMBL" id="MBW0132465.1"/>
    </source>
</evidence>
<feature type="region of interest" description="Disordered" evidence="1">
    <location>
        <begin position="214"/>
        <end position="271"/>
    </location>
</feature>
<organism evidence="2 3">
    <name type="scientific">Pseudonocardia oceani</name>
    <dbReference type="NCBI Taxonomy" id="2792013"/>
    <lineage>
        <taxon>Bacteria</taxon>
        <taxon>Bacillati</taxon>
        <taxon>Actinomycetota</taxon>
        <taxon>Actinomycetes</taxon>
        <taxon>Pseudonocardiales</taxon>
        <taxon>Pseudonocardiaceae</taxon>
        <taxon>Pseudonocardia</taxon>
    </lineage>
</organism>
<evidence type="ECO:0000313" key="3">
    <source>
        <dbReference type="Proteomes" id="UP000694300"/>
    </source>
</evidence>
<feature type="region of interest" description="Disordered" evidence="1">
    <location>
        <begin position="1"/>
        <end position="52"/>
    </location>
</feature>
<gene>
    <name evidence="2" type="ORF">I4I82_32995</name>
</gene>
<reference evidence="2 3" key="1">
    <citation type="submission" date="2020-11" db="EMBL/GenBank/DDBJ databases">
        <title>Pseudonocardia abyssalis sp. nov. and Pseudonocardia oceani sp. nov., description and phylogenomic analysis of two novel actinomycetes isolated from the deep Southern Ocean.</title>
        <authorList>
            <person name="Parra J."/>
        </authorList>
    </citation>
    <scope>NUCLEOTIDE SEQUENCE [LARGE SCALE GENOMIC DNA]</scope>
    <source>
        <strain evidence="3">KRD185</strain>
    </source>
</reference>
<comment type="caution">
    <text evidence="2">The sequence shown here is derived from an EMBL/GenBank/DDBJ whole genome shotgun (WGS) entry which is preliminary data.</text>
</comment>
<proteinExistence type="predicted"/>
<accession>A0ABS6UJQ2</accession>
<feature type="compositionally biased region" description="Basic and acidic residues" evidence="1">
    <location>
        <begin position="243"/>
        <end position="252"/>
    </location>
</feature>
<evidence type="ECO:0000256" key="1">
    <source>
        <dbReference type="SAM" id="MobiDB-lite"/>
    </source>
</evidence>
<feature type="compositionally biased region" description="Basic and acidic residues" evidence="1">
    <location>
        <begin position="42"/>
        <end position="52"/>
    </location>
</feature>